<organism evidence="5 6">
    <name type="scientific">Sungouiella intermedia</name>
    <dbReference type="NCBI Taxonomy" id="45354"/>
    <lineage>
        <taxon>Eukaryota</taxon>
        <taxon>Fungi</taxon>
        <taxon>Dikarya</taxon>
        <taxon>Ascomycota</taxon>
        <taxon>Saccharomycotina</taxon>
        <taxon>Pichiomycetes</taxon>
        <taxon>Metschnikowiaceae</taxon>
        <taxon>Sungouiella</taxon>
    </lineage>
</organism>
<dbReference type="Proteomes" id="UP000182259">
    <property type="component" value="Chromosome I"/>
</dbReference>
<name>A0A1L0BER7_9ASCO</name>
<keyword evidence="3" id="KW-1133">Transmembrane helix</keyword>
<evidence type="ECO:0000256" key="3">
    <source>
        <dbReference type="ARBA" id="ARBA00022989"/>
    </source>
</evidence>
<dbReference type="Gene3D" id="1.50.40.10">
    <property type="entry name" value="Mitochondrial carrier domain"/>
    <property type="match status" value="1"/>
</dbReference>
<gene>
    <name evidence="5" type="ORF">SAMEA4029009_CIC11G00000002909</name>
</gene>
<comment type="subcellular location">
    <subcellularLocation>
        <location evidence="1">Membrane</location>
    </subcellularLocation>
</comment>
<dbReference type="EMBL" id="LT635764">
    <property type="protein sequence ID" value="SGZ48759.1"/>
    <property type="molecule type" value="Genomic_DNA"/>
</dbReference>
<dbReference type="InterPro" id="IPR023395">
    <property type="entry name" value="MCP_dom_sf"/>
</dbReference>
<dbReference type="SUPFAM" id="SSF103506">
    <property type="entry name" value="Mitochondrial carrier"/>
    <property type="match status" value="1"/>
</dbReference>
<dbReference type="AlphaFoldDB" id="A0A1L0BER7"/>
<evidence type="ECO:0000313" key="6">
    <source>
        <dbReference type="Proteomes" id="UP000182259"/>
    </source>
</evidence>
<protein>
    <submittedName>
        <fullName evidence="5">CIC11C00000002909</fullName>
    </submittedName>
</protein>
<evidence type="ECO:0000256" key="4">
    <source>
        <dbReference type="ARBA" id="ARBA00023136"/>
    </source>
</evidence>
<keyword evidence="4" id="KW-0472">Membrane</keyword>
<evidence type="ECO:0000256" key="2">
    <source>
        <dbReference type="ARBA" id="ARBA00022692"/>
    </source>
</evidence>
<dbReference type="GO" id="GO:0016020">
    <property type="term" value="C:membrane"/>
    <property type="evidence" value="ECO:0007669"/>
    <property type="project" value="UniProtKB-SubCell"/>
</dbReference>
<sequence>MPGDNTLRPYYDHDTFNAGYLVIFKPGVGLIDTTTRKPVTASLGHNLANQNGTFPPGKVGLLAMSPSGADLLMKSADKNYVYDLELLEYFDMNNLGELSKNLVWNFFKNYCKVLLSQPLEIVRLVLQVGYFDFTLPAKNDANYSRLMDDMEPTSKPVDLLSSDDYEEEIDYFQLTELAEVPANRLKSTETPPQVKQAKSKNPNKIYPISRHTIDIMTAIASKDGPFALFKGINASFIHYTLSHTIEAWITGFLSPFLAIPDPFFLDLTHSTEPAKSLWLSVLACVLAGVILMPLDLIKVKLMLTQFNKPAITEPHTPQESIMTTDNDAAHWAASTSPEPIALSHAPERSTMNQRSVRDSIRNFPHGVLLRPPPTIVLLTVLHQFSTTVFRKLAPYLLFVRYNIDSYLSPNLYTVVNLMLLLMELFIKLPVENMLRKEQVRFLLTPKPVSEDPYRVVTIDDPSENLIVTFNGWDASQLFDEEGEQKLSFWTRFRILGLFNGWRVGVLNVIGFWGYNIFKSSAVMAEERL</sequence>
<reference evidence="5 6" key="1">
    <citation type="submission" date="2016-10" db="EMBL/GenBank/DDBJ databases">
        <authorList>
            <person name="de Groot N.N."/>
        </authorList>
    </citation>
    <scope>NUCLEOTIDE SEQUENCE [LARGE SCALE GENOMIC DNA]</scope>
    <source>
        <strain evidence="5 6">PYCC 4715</strain>
    </source>
</reference>
<evidence type="ECO:0000313" key="5">
    <source>
        <dbReference type="EMBL" id="SGZ48759.1"/>
    </source>
</evidence>
<accession>A0A1L0BER7</accession>
<proteinExistence type="predicted"/>
<keyword evidence="2" id="KW-0812">Transmembrane</keyword>
<evidence type="ECO:0000256" key="1">
    <source>
        <dbReference type="ARBA" id="ARBA00004370"/>
    </source>
</evidence>